<dbReference type="RefSeq" id="XP_012208235.1">
    <property type="nucleotide sequence ID" value="XM_012352845.1"/>
</dbReference>
<dbReference type="InterPro" id="IPR013083">
    <property type="entry name" value="Znf_RING/FYVE/PHD"/>
</dbReference>
<evidence type="ECO:0008006" key="9">
    <source>
        <dbReference type="Google" id="ProtNLM"/>
    </source>
</evidence>
<dbReference type="InterPro" id="IPR052727">
    <property type="entry name" value="Rab4/Rab5_effector"/>
</dbReference>
<proteinExistence type="predicted"/>
<evidence type="ECO:0000256" key="2">
    <source>
        <dbReference type="ARBA" id="ARBA00022771"/>
    </source>
</evidence>
<dbReference type="GO" id="GO:0008289">
    <property type="term" value="F:lipid binding"/>
    <property type="evidence" value="ECO:0007669"/>
    <property type="project" value="InterPro"/>
</dbReference>
<dbReference type="VEuPathDB" id="FungiDB:SPRG_13849"/>
<keyword evidence="3" id="KW-0862">Zinc</keyword>
<dbReference type="PROSITE" id="PS50178">
    <property type="entry name" value="ZF_FYVE"/>
    <property type="match status" value="1"/>
</dbReference>
<dbReference type="Gene3D" id="3.30.530.20">
    <property type="match status" value="1"/>
</dbReference>
<feature type="domain" description="START" evidence="6">
    <location>
        <begin position="155"/>
        <end position="253"/>
    </location>
</feature>
<keyword evidence="1" id="KW-0479">Metal-binding</keyword>
<protein>
    <recommendedName>
        <fullName evidence="9">FYVE-type domain-containing protein</fullName>
    </recommendedName>
</protein>
<dbReference type="Pfam" id="PF01363">
    <property type="entry name" value="FYVE"/>
    <property type="match status" value="1"/>
</dbReference>
<dbReference type="Gene3D" id="3.30.40.10">
    <property type="entry name" value="Zinc/RING finger domain, C3HC4 (zinc finger)"/>
    <property type="match status" value="1"/>
</dbReference>
<dbReference type="AlphaFoldDB" id="A0A067C3C1"/>
<dbReference type="GeneID" id="24135692"/>
<evidence type="ECO:0000256" key="3">
    <source>
        <dbReference type="ARBA" id="ARBA00022833"/>
    </source>
</evidence>
<dbReference type="Proteomes" id="UP000030745">
    <property type="component" value="Unassembled WGS sequence"/>
</dbReference>
<feature type="domain" description="FYVE-type" evidence="5">
    <location>
        <begin position="277"/>
        <end position="335"/>
    </location>
</feature>
<dbReference type="PANTHER" id="PTHR13510:SF44">
    <property type="entry name" value="RABENOSYN-5"/>
    <property type="match status" value="1"/>
</dbReference>
<evidence type="ECO:0000256" key="4">
    <source>
        <dbReference type="PROSITE-ProRule" id="PRU00091"/>
    </source>
</evidence>
<dbReference type="InterPro" id="IPR011011">
    <property type="entry name" value="Znf_FYVE_PHD"/>
</dbReference>
<keyword evidence="2 4" id="KW-0863">Zinc-finger</keyword>
<dbReference type="InterPro" id="IPR023393">
    <property type="entry name" value="START-like_dom_sf"/>
</dbReference>
<organism evidence="7 8">
    <name type="scientific">Saprolegnia parasitica (strain CBS 223.65)</name>
    <dbReference type="NCBI Taxonomy" id="695850"/>
    <lineage>
        <taxon>Eukaryota</taxon>
        <taxon>Sar</taxon>
        <taxon>Stramenopiles</taxon>
        <taxon>Oomycota</taxon>
        <taxon>Saprolegniomycetes</taxon>
        <taxon>Saprolegniales</taxon>
        <taxon>Saprolegniaceae</taxon>
        <taxon>Saprolegnia</taxon>
    </lineage>
</organism>
<dbReference type="GO" id="GO:0008270">
    <property type="term" value="F:zinc ion binding"/>
    <property type="evidence" value="ECO:0007669"/>
    <property type="project" value="UniProtKB-KW"/>
</dbReference>
<dbReference type="CDD" id="cd00065">
    <property type="entry name" value="FYVE_like_SF"/>
    <property type="match status" value="1"/>
</dbReference>
<dbReference type="InterPro" id="IPR002913">
    <property type="entry name" value="START_lipid-bd_dom"/>
</dbReference>
<dbReference type="SUPFAM" id="SSF55961">
    <property type="entry name" value="Bet v1-like"/>
    <property type="match status" value="1"/>
</dbReference>
<evidence type="ECO:0000313" key="7">
    <source>
        <dbReference type="EMBL" id="KDO21056.1"/>
    </source>
</evidence>
<dbReference type="EMBL" id="KK583296">
    <property type="protein sequence ID" value="KDO21056.1"/>
    <property type="molecule type" value="Genomic_DNA"/>
</dbReference>
<evidence type="ECO:0000256" key="1">
    <source>
        <dbReference type="ARBA" id="ARBA00022723"/>
    </source>
</evidence>
<evidence type="ECO:0000313" key="8">
    <source>
        <dbReference type="Proteomes" id="UP000030745"/>
    </source>
</evidence>
<dbReference type="SUPFAM" id="SSF57903">
    <property type="entry name" value="FYVE/PHD zinc finger"/>
    <property type="match status" value="1"/>
</dbReference>
<evidence type="ECO:0000259" key="5">
    <source>
        <dbReference type="PROSITE" id="PS50178"/>
    </source>
</evidence>
<gene>
    <name evidence="7" type="ORF">SPRG_13849</name>
</gene>
<dbReference type="InterPro" id="IPR017455">
    <property type="entry name" value="Znf_FYVE-rel"/>
</dbReference>
<dbReference type="PROSITE" id="PS50848">
    <property type="entry name" value="START"/>
    <property type="match status" value="1"/>
</dbReference>
<dbReference type="KEGG" id="spar:SPRG_13849"/>
<keyword evidence="8" id="KW-1185">Reference proteome</keyword>
<dbReference type="SMART" id="SM00064">
    <property type="entry name" value="FYVE"/>
    <property type="match status" value="1"/>
</dbReference>
<dbReference type="PANTHER" id="PTHR13510">
    <property type="entry name" value="FYVE-FINGER-CONTAINING RAB5 EFFECTOR PROTEIN RABENOSYN-5-RELATED"/>
    <property type="match status" value="1"/>
</dbReference>
<dbReference type="InterPro" id="IPR000306">
    <property type="entry name" value="Znf_FYVE"/>
</dbReference>
<sequence length="507" mass="57250">MAPVSRKPTSGLLDELPPGFVEAPSLSQAELSYLNDLSHRTFNTFLSSTYGTHPMQEPGWSFRGDHHGVQIFQGPALPNEPRVRPHRFVTSMAATIDQVQDAMANLTDDQMQASLEHYTSDLVDMAILHRIVSPTTKEPGMHAVVRWFVAECPTPLNNRDFCVLEVQRQWALASGRRAWAVSQHSIRLPTCPELKPSLKLIRGSLYNSGYLFLETDTPGRLEVHGRVELDFKGVAPAWIYKTIMKHRASSLIKLSQWINEAPAIKARSSLLVPLVPLSDRKHCQLCTRKFSPLRWKANCCACGEVFCWKCTQGIRIKGRMREPQRMCFECAEPDATTSRKGRRPMLKSGEFHTIDDDDDDDWALLDESNKQHHKSPAKIKYQPAASTALCTTLVVASNQMIESSDKYHEVHYDLRPISLARPDTSMHSCDTSYMTDEEGGCWCDDDDDDDDQNLLGFELNVLPSVLTTSPDDRQRLMALERHQYVHETLTMALSSFAKHDDARPLAC</sequence>
<reference evidence="7 8" key="1">
    <citation type="journal article" date="2013" name="PLoS Genet.">
        <title>Distinctive expansion of potential virulence genes in the genome of the oomycete fish pathogen Saprolegnia parasitica.</title>
        <authorList>
            <person name="Jiang R.H."/>
            <person name="de Bruijn I."/>
            <person name="Haas B.J."/>
            <person name="Belmonte R."/>
            <person name="Lobach L."/>
            <person name="Christie J."/>
            <person name="van den Ackerveken G."/>
            <person name="Bottin A."/>
            <person name="Bulone V."/>
            <person name="Diaz-Moreno S.M."/>
            <person name="Dumas B."/>
            <person name="Fan L."/>
            <person name="Gaulin E."/>
            <person name="Govers F."/>
            <person name="Grenville-Briggs L.J."/>
            <person name="Horner N.R."/>
            <person name="Levin J.Z."/>
            <person name="Mammella M."/>
            <person name="Meijer H.J."/>
            <person name="Morris P."/>
            <person name="Nusbaum C."/>
            <person name="Oome S."/>
            <person name="Phillips A.J."/>
            <person name="van Rooyen D."/>
            <person name="Rzeszutek E."/>
            <person name="Saraiva M."/>
            <person name="Secombes C.J."/>
            <person name="Seidl M.F."/>
            <person name="Snel B."/>
            <person name="Stassen J.H."/>
            <person name="Sykes S."/>
            <person name="Tripathy S."/>
            <person name="van den Berg H."/>
            <person name="Vega-Arreguin J.C."/>
            <person name="Wawra S."/>
            <person name="Young S.K."/>
            <person name="Zeng Q."/>
            <person name="Dieguez-Uribeondo J."/>
            <person name="Russ C."/>
            <person name="Tyler B.M."/>
            <person name="van West P."/>
        </authorList>
    </citation>
    <scope>NUCLEOTIDE SEQUENCE [LARGE SCALE GENOMIC DNA]</scope>
    <source>
        <strain evidence="7 8">CBS 223.65</strain>
    </source>
</reference>
<dbReference type="OrthoDB" id="60945at2759"/>
<name>A0A067C3C1_SAPPC</name>
<accession>A0A067C3C1</accession>
<dbReference type="OMA" id="QWINEAP"/>
<dbReference type="Pfam" id="PF01852">
    <property type="entry name" value="START"/>
    <property type="match status" value="1"/>
</dbReference>
<evidence type="ECO:0000259" key="6">
    <source>
        <dbReference type="PROSITE" id="PS50848"/>
    </source>
</evidence>